<name>A0A0K0G2C1_STRVS</name>
<dbReference type="Proteomes" id="UP000035680">
    <property type="component" value="Unassembled WGS sequence"/>
</dbReference>
<evidence type="ECO:0000313" key="1">
    <source>
        <dbReference type="Proteomes" id="UP000035680"/>
    </source>
</evidence>
<accession>A0A0K0G2C1</accession>
<dbReference type="AlphaFoldDB" id="A0A0K0G2C1"/>
<evidence type="ECO:0000313" key="2">
    <source>
        <dbReference type="WBParaSite" id="SVE_1886700.2"/>
    </source>
</evidence>
<proteinExistence type="predicted"/>
<organism evidence="1 2">
    <name type="scientific">Strongyloides venezuelensis</name>
    <name type="common">Threadworm</name>
    <dbReference type="NCBI Taxonomy" id="75913"/>
    <lineage>
        <taxon>Eukaryota</taxon>
        <taxon>Metazoa</taxon>
        <taxon>Ecdysozoa</taxon>
        <taxon>Nematoda</taxon>
        <taxon>Chromadorea</taxon>
        <taxon>Rhabditida</taxon>
        <taxon>Tylenchina</taxon>
        <taxon>Panagrolaimomorpha</taxon>
        <taxon>Strongyloidoidea</taxon>
        <taxon>Strongyloididae</taxon>
        <taxon>Strongyloides</taxon>
    </lineage>
</organism>
<protein>
    <submittedName>
        <fullName evidence="2">Reverse transcriptase domain-containing protein</fullName>
    </submittedName>
</protein>
<dbReference type="WBParaSite" id="SVE_1886700.2">
    <property type="protein sequence ID" value="SVE_1886700.2"/>
    <property type="gene ID" value="SVE_1886700"/>
</dbReference>
<keyword evidence="1" id="KW-1185">Reference proteome</keyword>
<sequence>MKSCYRQNGVDKCFMEFGGVLPVVRRLDYEVPYVDPKRICGFDGNGKSFIKSQTLGGGNSVRDDCGNTINGDTTQYSSSAFNFTEVLNLISDNVNNEVEILSYDETSTPISSTTISEDLNGGYENTPTPVFGRYNVLKLEKLRSLNTPIRPPGIPLQDYSKEIATLAPKLMEVWREYTSNIQKEIVSLEISLSFQTPDIGGNIERKDNVIACYQDKLDNLELPRTFLGPLIEEPSTIGMTHSLKENFKMYRDYYRMDKENTALNEKEERKMGKKHQSGALKKFAHLIDVFHFRNKKSIK</sequence>
<reference evidence="1" key="1">
    <citation type="submission" date="2014-07" db="EMBL/GenBank/DDBJ databases">
        <authorList>
            <person name="Martin A.A"/>
            <person name="De Silva N."/>
        </authorList>
    </citation>
    <scope>NUCLEOTIDE SEQUENCE</scope>
</reference>
<reference evidence="2" key="2">
    <citation type="submission" date="2015-08" db="UniProtKB">
        <authorList>
            <consortium name="WormBaseParasite"/>
        </authorList>
    </citation>
    <scope>IDENTIFICATION</scope>
</reference>